<accession>A0AAV5M8M9</accession>
<comment type="caution">
    <text evidence="1">The sequence shown here is derived from an EMBL/GenBank/DDBJ whole genome shotgun (WGS) entry which is preliminary data.</text>
</comment>
<dbReference type="EMBL" id="BPVZ01000195">
    <property type="protein sequence ID" value="GKV45569.1"/>
    <property type="molecule type" value="Genomic_DNA"/>
</dbReference>
<name>A0AAV5M8M9_9ROSI</name>
<proteinExistence type="predicted"/>
<reference evidence="1 2" key="1">
    <citation type="journal article" date="2021" name="Commun. Biol.">
        <title>The genome of Shorea leprosula (Dipterocarpaceae) highlights the ecological relevance of drought in aseasonal tropical rainforests.</title>
        <authorList>
            <person name="Ng K.K.S."/>
            <person name="Kobayashi M.J."/>
            <person name="Fawcett J.A."/>
            <person name="Hatakeyama M."/>
            <person name="Paape T."/>
            <person name="Ng C.H."/>
            <person name="Ang C.C."/>
            <person name="Tnah L.H."/>
            <person name="Lee C.T."/>
            <person name="Nishiyama T."/>
            <person name="Sese J."/>
            <person name="O'Brien M.J."/>
            <person name="Copetti D."/>
            <person name="Mohd Noor M.I."/>
            <person name="Ong R.C."/>
            <person name="Putra M."/>
            <person name="Sireger I.Z."/>
            <person name="Indrioko S."/>
            <person name="Kosugi Y."/>
            <person name="Izuno A."/>
            <person name="Isagi Y."/>
            <person name="Lee S.L."/>
            <person name="Shimizu K.K."/>
        </authorList>
    </citation>
    <scope>NUCLEOTIDE SEQUENCE [LARGE SCALE GENOMIC DNA]</scope>
    <source>
        <strain evidence="1">214</strain>
    </source>
</reference>
<keyword evidence="2" id="KW-1185">Reference proteome</keyword>
<dbReference type="Proteomes" id="UP001054252">
    <property type="component" value="Unassembled WGS sequence"/>
</dbReference>
<evidence type="ECO:0000313" key="2">
    <source>
        <dbReference type="Proteomes" id="UP001054252"/>
    </source>
</evidence>
<dbReference type="AlphaFoldDB" id="A0AAV5M8M9"/>
<evidence type="ECO:0000313" key="1">
    <source>
        <dbReference type="EMBL" id="GKV45569.1"/>
    </source>
</evidence>
<protein>
    <submittedName>
        <fullName evidence="1">Uncharacterized protein</fullName>
    </submittedName>
</protein>
<organism evidence="1 2">
    <name type="scientific">Rubroshorea leprosula</name>
    <dbReference type="NCBI Taxonomy" id="152421"/>
    <lineage>
        <taxon>Eukaryota</taxon>
        <taxon>Viridiplantae</taxon>
        <taxon>Streptophyta</taxon>
        <taxon>Embryophyta</taxon>
        <taxon>Tracheophyta</taxon>
        <taxon>Spermatophyta</taxon>
        <taxon>Magnoliopsida</taxon>
        <taxon>eudicotyledons</taxon>
        <taxon>Gunneridae</taxon>
        <taxon>Pentapetalae</taxon>
        <taxon>rosids</taxon>
        <taxon>malvids</taxon>
        <taxon>Malvales</taxon>
        <taxon>Dipterocarpaceae</taxon>
        <taxon>Rubroshorea</taxon>
    </lineage>
</organism>
<sequence>MPGYHLPAEIQDGSWKPNIMLGNSDKIAALSPLKPLSNLARDQEGKLGMGGISKGLISSLSESSCNSVDPHPKSWSDLYILTVANNMNGNRTNTNLIQHESSLFSSSLSEIFSRKHKISSLCILSVYVLDVFDLLLSDFLKEDTLLDLMLDGSTDNPFNLPV</sequence>
<gene>
    <name evidence="1" type="ORF">SLEP1_g52637</name>
</gene>